<keyword evidence="7 10" id="KW-1133">Transmembrane helix</keyword>
<dbReference type="NCBIfam" id="TIGR00378">
    <property type="entry name" value="cax"/>
    <property type="match status" value="1"/>
</dbReference>
<evidence type="ECO:0000256" key="9">
    <source>
        <dbReference type="ARBA" id="ARBA00023136"/>
    </source>
</evidence>
<feature type="transmembrane region" description="Helical" evidence="10">
    <location>
        <begin position="473"/>
        <end position="493"/>
    </location>
</feature>
<dbReference type="Proteomes" id="UP000266673">
    <property type="component" value="Unassembled WGS sequence"/>
</dbReference>
<dbReference type="OrthoDB" id="1699231at2759"/>
<dbReference type="PANTHER" id="PTHR31503:SF22">
    <property type="entry name" value="VACUOLAR CALCIUM ION TRANSPORTER"/>
    <property type="match status" value="1"/>
</dbReference>
<keyword evidence="10" id="KW-0050">Antiport</keyword>
<dbReference type="InterPro" id="IPR004713">
    <property type="entry name" value="CaH_exchang"/>
</dbReference>
<keyword evidence="8 10" id="KW-0406">Ion transport</keyword>
<dbReference type="InterPro" id="IPR004837">
    <property type="entry name" value="NaCa_Exmemb"/>
</dbReference>
<name>A0A397VIL1_9GLOM</name>
<feature type="domain" description="Sodium/calcium exchanger membrane region" evidence="12">
    <location>
        <begin position="161"/>
        <end position="321"/>
    </location>
</feature>
<dbReference type="InterPro" id="IPR004798">
    <property type="entry name" value="CAX-like"/>
</dbReference>
<dbReference type="InterPro" id="IPR044880">
    <property type="entry name" value="NCX_ion-bd_dom_sf"/>
</dbReference>
<dbReference type="GO" id="GO:0006874">
    <property type="term" value="P:intracellular calcium ion homeostasis"/>
    <property type="evidence" value="ECO:0007669"/>
    <property type="project" value="TreeGrafter"/>
</dbReference>
<evidence type="ECO:0000256" key="3">
    <source>
        <dbReference type="ARBA" id="ARBA00022448"/>
    </source>
</evidence>
<evidence type="ECO:0000256" key="6">
    <source>
        <dbReference type="ARBA" id="ARBA00022837"/>
    </source>
</evidence>
<feature type="transmembrane region" description="Helical" evidence="10">
    <location>
        <begin position="342"/>
        <end position="365"/>
    </location>
</feature>
<evidence type="ECO:0000256" key="1">
    <source>
        <dbReference type="ARBA" id="ARBA00004127"/>
    </source>
</evidence>
<dbReference type="PANTHER" id="PTHR31503">
    <property type="entry name" value="VACUOLAR CALCIUM ION TRANSPORTER"/>
    <property type="match status" value="1"/>
</dbReference>
<evidence type="ECO:0000256" key="11">
    <source>
        <dbReference type="SAM" id="MobiDB-lite"/>
    </source>
</evidence>
<evidence type="ECO:0000313" key="13">
    <source>
        <dbReference type="EMBL" id="RIB21641.1"/>
    </source>
</evidence>
<accession>A0A397VIL1</accession>
<sequence>MAYQNYETNYQVRSDERMAYQNYETNYPVRSDERMAYQNYETNYPVRSDDEFINNTVPNNIRNNYNNNNNINNNINNNNVNFYDVSMKDDSENKNPDNNDNTDNTDIEKNSKTQHEKVISKDAVKWYKNTRAILTAFKSNFLLIFLPPAIILKRFQFNAGLIFIFNFLAIIPLSKIMTVGIDDFATRLPPAYGVVLHACAGNFVELVILGYALMDRNYAIVRSSLLGAILCNILLILGVVFLAGSWPRKRRESRNAHLSTQLWVSTSASTLALAVLALVTPAAFKLAAPSGTNIECDIQTISHATAIILLLVYAGLLVFQLKTHADEAINTDEHVHKKAQYFLIYDVFLVALSVFGITVCARYLVTSIEHLAHNFKIGNGFIGTVLVPLCVVSNFMEHYEAIKEASRDKIDTAVSLILNTSVQIALLIAPVLVLVGWFASRPLTLDFNTLEICVLACAVLIVNYLVADGKANWLEGYMLIMSYIMIAVAFFYLPNIPDLPENLSCNPWSRNLPPESGLNIEDITASVAAGH</sequence>
<dbReference type="GO" id="GO:0012505">
    <property type="term" value="C:endomembrane system"/>
    <property type="evidence" value="ECO:0007669"/>
    <property type="project" value="UniProtKB-SubCell"/>
</dbReference>
<evidence type="ECO:0000313" key="14">
    <source>
        <dbReference type="Proteomes" id="UP000266673"/>
    </source>
</evidence>
<keyword evidence="14" id="KW-1185">Reference proteome</keyword>
<dbReference type="GO" id="GO:0005774">
    <property type="term" value="C:vacuolar membrane"/>
    <property type="evidence" value="ECO:0007669"/>
    <property type="project" value="UniProtKB-SubCell"/>
</dbReference>
<evidence type="ECO:0000256" key="10">
    <source>
        <dbReference type="RuleBase" id="RU365028"/>
    </source>
</evidence>
<keyword evidence="3 10" id="KW-0813">Transport</keyword>
<comment type="similarity">
    <text evidence="2 10">Belongs to the Ca(2+):cation antiporter (CaCA) (TC 2.A.19) family.</text>
</comment>
<keyword evidence="5 10" id="KW-0812">Transmembrane</keyword>
<dbReference type="EMBL" id="QKWP01000349">
    <property type="protein sequence ID" value="RIB21641.1"/>
    <property type="molecule type" value="Genomic_DNA"/>
</dbReference>
<evidence type="ECO:0000259" key="12">
    <source>
        <dbReference type="Pfam" id="PF01699"/>
    </source>
</evidence>
<keyword evidence="4 10" id="KW-0109">Calcium transport</keyword>
<feature type="transmembrane region" description="Helical" evidence="10">
    <location>
        <begin position="304"/>
        <end position="321"/>
    </location>
</feature>
<feature type="transmembrane region" description="Helical" evidence="10">
    <location>
        <begin position="262"/>
        <end position="284"/>
    </location>
</feature>
<proteinExistence type="inferred from homology"/>
<dbReference type="AlphaFoldDB" id="A0A397VIL1"/>
<organism evidence="13 14">
    <name type="scientific">Gigaspora rosea</name>
    <dbReference type="NCBI Taxonomy" id="44941"/>
    <lineage>
        <taxon>Eukaryota</taxon>
        <taxon>Fungi</taxon>
        <taxon>Fungi incertae sedis</taxon>
        <taxon>Mucoromycota</taxon>
        <taxon>Glomeromycotina</taxon>
        <taxon>Glomeromycetes</taxon>
        <taxon>Diversisporales</taxon>
        <taxon>Gigasporaceae</taxon>
        <taxon>Gigaspora</taxon>
    </lineage>
</organism>
<comment type="subcellular location">
    <subcellularLocation>
        <location evidence="1">Endomembrane system</location>
        <topology evidence="1">Multi-pass membrane protein</topology>
    </subcellularLocation>
    <subcellularLocation>
        <location evidence="10">Vacuole membrane</location>
    </subcellularLocation>
</comment>
<comment type="caution">
    <text evidence="13">The sequence shown here is derived from an EMBL/GenBank/DDBJ whole genome shotgun (WGS) entry which is preliminary data.</text>
</comment>
<feature type="transmembrane region" description="Helical" evidence="10">
    <location>
        <begin position="191"/>
        <end position="213"/>
    </location>
</feature>
<feature type="transmembrane region" description="Helical" evidence="10">
    <location>
        <begin position="132"/>
        <end position="151"/>
    </location>
</feature>
<evidence type="ECO:0000256" key="8">
    <source>
        <dbReference type="ARBA" id="ARBA00023065"/>
    </source>
</evidence>
<feature type="transmembrane region" description="Helical" evidence="10">
    <location>
        <begin position="416"/>
        <end position="439"/>
    </location>
</feature>
<keyword evidence="9 10" id="KW-0472">Membrane</keyword>
<reference evidence="13 14" key="1">
    <citation type="submission" date="2018-06" db="EMBL/GenBank/DDBJ databases">
        <title>Comparative genomics reveals the genomic features of Rhizophagus irregularis, R. cerebriforme, R. diaphanum and Gigaspora rosea, and their symbiotic lifestyle signature.</title>
        <authorList>
            <person name="Morin E."/>
            <person name="San Clemente H."/>
            <person name="Chen E.C.H."/>
            <person name="De La Providencia I."/>
            <person name="Hainaut M."/>
            <person name="Kuo A."/>
            <person name="Kohler A."/>
            <person name="Murat C."/>
            <person name="Tang N."/>
            <person name="Roy S."/>
            <person name="Loubradou J."/>
            <person name="Henrissat B."/>
            <person name="Grigoriev I.V."/>
            <person name="Corradi N."/>
            <person name="Roux C."/>
            <person name="Martin F.M."/>
        </authorList>
    </citation>
    <scope>NUCLEOTIDE SEQUENCE [LARGE SCALE GENOMIC DNA]</scope>
    <source>
        <strain evidence="13 14">DAOM 194757</strain>
    </source>
</reference>
<feature type="transmembrane region" description="Helical" evidence="10">
    <location>
        <begin position="377"/>
        <end position="396"/>
    </location>
</feature>
<dbReference type="GO" id="GO:0015369">
    <property type="term" value="F:calcium:proton antiporter activity"/>
    <property type="evidence" value="ECO:0007669"/>
    <property type="project" value="UniProtKB-UniRule"/>
</dbReference>
<comment type="function">
    <text evidence="10">Has a role in promoting intracellular calcium ion sequestration via the exchange of calcium ions for hydrogen ions across the vacuolar membrane. Involved also in manganese ion homeostasis via its uptake into the vacuole.</text>
</comment>
<feature type="transmembrane region" description="Helical" evidence="10">
    <location>
        <begin position="157"/>
        <end position="179"/>
    </location>
</feature>
<feature type="region of interest" description="Disordered" evidence="11">
    <location>
        <begin position="85"/>
        <end position="114"/>
    </location>
</feature>
<evidence type="ECO:0000256" key="4">
    <source>
        <dbReference type="ARBA" id="ARBA00022568"/>
    </source>
</evidence>
<dbReference type="Pfam" id="PF01699">
    <property type="entry name" value="Na_Ca_ex"/>
    <property type="match status" value="2"/>
</dbReference>
<gene>
    <name evidence="13" type="ORF">C2G38_1999069</name>
</gene>
<evidence type="ECO:0000256" key="2">
    <source>
        <dbReference type="ARBA" id="ARBA00008170"/>
    </source>
</evidence>
<protein>
    <recommendedName>
        <fullName evidence="10">Vacuolar calcium ion transporter</fullName>
    </recommendedName>
</protein>
<feature type="transmembrane region" description="Helical" evidence="10">
    <location>
        <begin position="219"/>
        <end position="242"/>
    </location>
</feature>
<evidence type="ECO:0000256" key="7">
    <source>
        <dbReference type="ARBA" id="ARBA00022989"/>
    </source>
</evidence>
<dbReference type="Gene3D" id="1.20.1420.30">
    <property type="entry name" value="NCX, central ion-binding region"/>
    <property type="match status" value="1"/>
</dbReference>
<feature type="domain" description="Sodium/calcium exchanger membrane region" evidence="12">
    <location>
        <begin position="347"/>
        <end position="491"/>
    </location>
</feature>
<keyword evidence="10" id="KW-0926">Vacuole</keyword>
<evidence type="ECO:0000256" key="5">
    <source>
        <dbReference type="ARBA" id="ARBA00022692"/>
    </source>
</evidence>
<keyword evidence="6 10" id="KW-0106">Calcium</keyword>
<feature type="compositionally biased region" description="Basic and acidic residues" evidence="11">
    <location>
        <begin position="86"/>
        <end position="97"/>
    </location>
</feature>
<feature type="transmembrane region" description="Helical" evidence="10">
    <location>
        <begin position="445"/>
        <end position="466"/>
    </location>
</feature>